<reference evidence="3" key="1">
    <citation type="submission" date="2008-10" db="EMBL/GenBank/DDBJ databases">
        <authorList>
            <person name="Molnar K."/>
        </authorList>
    </citation>
    <scope>NUCLEOTIDE SEQUENCE [LARGE SCALE GENOMIC DNA]</scope>
    <source>
        <strain evidence="3">NRRL 15998</strain>
    </source>
</reference>
<dbReference type="Proteomes" id="UP000003986">
    <property type="component" value="Unassembled WGS sequence"/>
</dbReference>
<evidence type="ECO:0000313" key="3">
    <source>
        <dbReference type="Proteomes" id="UP000003986"/>
    </source>
</evidence>
<name>D6AFK7_STRFL</name>
<keyword evidence="1" id="KW-1133">Transmembrane helix</keyword>
<proteinExistence type="predicted"/>
<gene>
    <name evidence="2" type="ORF">SSGG_00083</name>
</gene>
<keyword evidence="1" id="KW-0472">Membrane</keyword>
<dbReference type="EMBL" id="DS999644">
    <property type="protein sequence ID" value="EFE72717.2"/>
    <property type="molecule type" value="Genomic_DNA"/>
</dbReference>
<keyword evidence="1" id="KW-0812">Transmembrane</keyword>
<sequence length="204" mass="21524">MPRSYRSPTPTTPARVIRIPVGADGGARHPADRTMPVMSENDWAIALITAAAAIAGGAVTGWFGRSAGIRQAEAARLAGERQADAMLDTVRMTLREQAGVRVLDLRRQTYVRFLDAAERALTAARTGTGGDAGAAALSAALAEVALEGPSEVYRAACAIVDGLRRQARPDELEQIKEHFVDVARRALRPADGSDPEPGRGGTPC</sequence>
<evidence type="ECO:0000313" key="2">
    <source>
        <dbReference type="EMBL" id="EFE72717.2"/>
    </source>
</evidence>
<reference evidence="3" key="2">
    <citation type="submission" date="2008-12" db="EMBL/GenBank/DDBJ databases">
        <title>Annotation of Streptomyces roseosporus strain NRRL 15998.</title>
        <authorList>
            <consortium name="The Broad Institute Genome Sequencing Platform"/>
            <consortium name="Broad Institute Microbial Sequencing Center"/>
            <person name="Fischbach M."/>
            <person name="Ward D."/>
            <person name="Young S."/>
            <person name="Kodira C.D."/>
            <person name="Zeng Q."/>
            <person name="Koehrsen M."/>
            <person name="Godfrey P."/>
            <person name="Alvarado L."/>
            <person name="Berlin A.M."/>
            <person name="Borenstein D."/>
            <person name="Chen Z."/>
            <person name="Engels R."/>
            <person name="Freedman E."/>
            <person name="Gellesch M."/>
            <person name="Goldberg J."/>
            <person name="Griggs A."/>
            <person name="Gujja S."/>
            <person name="Heiman D.I."/>
            <person name="Hepburn T.A."/>
            <person name="Howarth C."/>
            <person name="Jen D."/>
            <person name="Larson L."/>
            <person name="Lewis B."/>
            <person name="Mehta T."/>
            <person name="Park D."/>
            <person name="Pearson M."/>
            <person name="Roberts A."/>
            <person name="Saif S."/>
            <person name="Shea T.D."/>
            <person name="Shenoy N."/>
            <person name="Sisk P."/>
            <person name="Stolte C."/>
            <person name="Sykes S.N."/>
            <person name="Walk T."/>
            <person name="White J."/>
            <person name="Yandava C."/>
            <person name="Straight P."/>
            <person name="Clardy J."/>
            <person name="Hung D."/>
            <person name="Kolter R."/>
            <person name="Mekalanos J."/>
            <person name="Walker S."/>
            <person name="Walsh C.T."/>
            <person name="Wieland B.L.C."/>
            <person name="Ilzarbe M."/>
            <person name="Galagan J."/>
            <person name="Nusbaum C."/>
            <person name="Birren B."/>
        </authorList>
    </citation>
    <scope>NUCLEOTIDE SEQUENCE [LARGE SCALE GENOMIC DNA]</scope>
    <source>
        <strain evidence="3">NRRL 15998</strain>
    </source>
</reference>
<accession>D6AFK7</accession>
<dbReference type="AlphaFoldDB" id="D6AFK7"/>
<feature type="transmembrane region" description="Helical" evidence="1">
    <location>
        <begin position="43"/>
        <end position="63"/>
    </location>
</feature>
<evidence type="ECO:0000256" key="1">
    <source>
        <dbReference type="SAM" id="Phobius"/>
    </source>
</evidence>
<organism evidence="2 3">
    <name type="scientific">Streptomyces filamentosus NRRL 15998</name>
    <dbReference type="NCBI Taxonomy" id="457431"/>
    <lineage>
        <taxon>Bacteria</taxon>
        <taxon>Bacillati</taxon>
        <taxon>Actinomycetota</taxon>
        <taxon>Actinomycetes</taxon>
        <taxon>Kitasatosporales</taxon>
        <taxon>Streptomycetaceae</taxon>
        <taxon>Streptomyces</taxon>
    </lineage>
</organism>
<protein>
    <submittedName>
        <fullName evidence="2">Predicted protein</fullName>
    </submittedName>
</protein>